<keyword evidence="5" id="KW-1185">Reference proteome</keyword>
<sequence>MADRCLSLLIVSPDALVRLGLQAALGNQASLQVRGVSETLALALAQWRTLAPLLVQRGELNPTDAVVLVVQGQDWRSLLADLSLLTQRPLLVPLRPLVIGQPPSPGSLRQAQALGAQGYCLPSVTPEELLATVQQVAEGQFWQRLASAAPWQAQGPRLGQPPPSSPPLSPVARRLQGVLPLVQPLLRSGLRQINTALESAIEEGDRGLDDRDPTGFLEPFTAAWFDHQISQGEVRELRLAQQLLQTLLQATGDRELPQQPPPDTGSSTPAPPPNPASPNTASPTPPSLRDTTDTTGDRTQPQDFAALTPVAVDTLNPWFLGETLPDPPALQRFMVQYLTEQLQGSLTNTTPIPLEIDILRIDKKRELLAGVLACLDEQLTSLRQEDIRVERLVTQMPSLIEDLWQGTLVRFLSAYGTFSLTDLPGAVIPVQLADKSMNPVPVLGTIELISDLLQDLAVVDQAILQRIPYGLYLFQTLLWGVPLTVDGIPYGAYTPEALNRLILLLDNLLISIANGVMQPLLNRFGDVEIIKQTLYHQQLFSTRDVERFRNNLSWKYRVTLHWEIPQDIYASRYYLWSLDRPGITRIAVYAPRRLELSSLTLSQQFITLALELRDALSPRLQLLTAWLGRGVVYVLTQVVGRAIGLVGRGIVQGIGRTWLDRK</sequence>
<dbReference type="Proteomes" id="UP000034681">
    <property type="component" value="Unassembled WGS sequence"/>
</dbReference>
<dbReference type="Pfam" id="PF12452">
    <property type="entry name" value="DUF3685"/>
    <property type="match status" value="1"/>
</dbReference>
<evidence type="ECO:0000256" key="2">
    <source>
        <dbReference type="SAM" id="MobiDB-lite"/>
    </source>
</evidence>
<dbReference type="eggNOG" id="COG2197">
    <property type="taxonomic scope" value="Bacteria"/>
</dbReference>
<evidence type="ECO:0000259" key="3">
    <source>
        <dbReference type="PROSITE" id="PS50110"/>
    </source>
</evidence>
<name>A0A0M2PVE3_PROHO</name>
<comment type="caution">
    <text evidence="1">Lacks conserved residue(s) required for the propagation of feature annotation.</text>
</comment>
<comment type="caution">
    <text evidence="4">The sequence shown here is derived from an EMBL/GenBank/DDBJ whole genome shotgun (WGS) entry which is preliminary data.</text>
</comment>
<proteinExistence type="predicted"/>
<feature type="domain" description="Response regulatory" evidence="3">
    <location>
        <begin position="7"/>
        <end position="137"/>
    </location>
</feature>
<reference evidence="4" key="1">
    <citation type="submission" date="2012-04" db="EMBL/GenBank/DDBJ databases">
        <authorList>
            <person name="Borisov I.G."/>
            <person name="Ivanikova N.V."/>
            <person name="Pinevich A.V."/>
        </authorList>
    </citation>
    <scope>NUCLEOTIDE SEQUENCE</scope>
    <source>
        <strain evidence="4">CALU 1027</strain>
    </source>
</reference>
<protein>
    <recommendedName>
        <fullName evidence="3">Response regulatory domain-containing protein</fullName>
    </recommendedName>
</protein>
<dbReference type="AlphaFoldDB" id="A0A0M2PVE3"/>
<dbReference type="Gene3D" id="3.40.50.2300">
    <property type="match status" value="1"/>
</dbReference>
<dbReference type="PROSITE" id="PS50110">
    <property type="entry name" value="RESPONSE_REGULATORY"/>
    <property type="match status" value="1"/>
</dbReference>
<dbReference type="GO" id="GO:0000160">
    <property type="term" value="P:phosphorelay signal transduction system"/>
    <property type="evidence" value="ECO:0007669"/>
    <property type="project" value="InterPro"/>
</dbReference>
<dbReference type="InterPro" id="IPR001789">
    <property type="entry name" value="Sig_transdc_resp-reg_receiver"/>
</dbReference>
<accession>A0A0M2PVE3</accession>
<feature type="compositionally biased region" description="Pro residues" evidence="2">
    <location>
        <begin position="258"/>
        <end position="276"/>
    </location>
</feature>
<evidence type="ECO:0000313" key="4">
    <source>
        <dbReference type="EMBL" id="KKI99087.1"/>
    </source>
</evidence>
<evidence type="ECO:0000256" key="1">
    <source>
        <dbReference type="PROSITE-ProRule" id="PRU00169"/>
    </source>
</evidence>
<organism evidence="4 5">
    <name type="scientific">Prochlorothrix hollandica PCC 9006 = CALU 1027</name>
    <dbReference type="NCBI Taxonomy" id="317619"/>
    <lineage>
        <taxon>Bacteria</taxon>
        <taxon>Bacillati</taxon>
        <taxon>Cyanobacteriota</taxon>
        <taxon>Cyanophyceae</taxon>
        <taxon>Prochlorotrichales</taxon>
        <taxon>Prochlorotrichaceae</taxon>
        <taxon>Prochlorothrix</taxon>
    </lineage>
</organism>
<feature type="region of interest" description="Disordered" evidence="2">
    <location>
        <begin position="253"/>
        <end position="307"/>
    </location>
</feature>
<dbReference type="InterPro" id="IPR022552">
    <property type="entry name" value="UPF_Ycf55"/>
</dbReference>
<dbReference type="STRING" id="317619.GCA_000332315_02132"/>
<feature type="compositionally biased region" description="Low complexity" evidence="2">
    <location>
        <begin position="277"/>
        <end position="289"/>
    </location>
</feature>
<dbReference type="EMBL" id="AJTX02000006">
    <property type="protein sequence ID" value="KKI99087.1"/>
    <property type="molecule type" value="Genomic_DNA"/>
</dbReference>
<dbReference type="OrthoDB" id="458149at2"/>
<gene>
    <name evidence="4" type="ORF">PROH_14980</name>
</gene>
<evidence type="ECO:0000313" key="5">
    <source>
        <dbReference type="Proteomes" id="UP000034681"/>
    </source>
</evidence>
<dbReference type="RefSeq" id="WP_017712554.1">
    <property type="nucleotide sequence ID" value="NZ_KB235937.1"/>
</dbReference>